<protein>
    <submittedName>
        <fullName evidence="2">Uncharacterized protein</fullName>
    </submittedName>
</protein>
<comment type="caution">
    <text evidence="2">The sequence shown here is derived from an EMBL/GenBank/DDBJ whole genome shotgun (WGS) entry which is preliminary data.</text>
</comment>
<sequence length="262" mass="30309">MIKDKKNIRRKRTQTLAFVSGTSYNVEDIPPPPPQEPDESPVAEPMENAPSMTKPSTNGPQSWDPKQQGTFSCVHIYANDFCTHDERERERGLSFLYSPFCLPSVHSIKKKKRSRTRKSSVQSQIIEELEIKFKEFEMRLDRCLAKQCLRVQKHRQVIQVYQTQTQIHQLEENEDTSRYEKKDDANAHMTSEQDNLGSDSDSGNKNESSKKHSDNKDTASNVSVIESKIAVEEQTIEKISLEKEYEKYQKKIALLKDWINSL</sequence>
<reference evidence="2 3" key="1">
    <citation type="journal article" date="2013" name="Curr. Biol.">
        <title>The Genome of the Foraminiferan Reticulomyxa filosa.</title>
        <authorList>
            <person name="Glockner G."/>
            <person name="Hulsmann N."/>
            <person name="Schleicher M."/>
            <person name="Noegel A.A."/>
            <person name="Eichinger L."/>
            <person name="Gallinger C."/>
            <person name="Pawlowski J."/>
            <person name="Sierra R."/>
            <person name="Euteneuer U."/>
            <person name="Pillet L."/>
            <person name="Moustafa A."/>
            <person name="Platzer M."/>
            <person name="Groth M."/>
            <person name="Szafranski K."/>
            <person name="Schliwa M."/>
        </authorList>
    </citation>
    <scope>NUCLEOTIDE SEQUENCE [LARGE SCALE GENOMIC DNA]</scope>
</reference>
<feature type="compositionally biased region" description="Polar residues" evidence="1">
    <location>
        <begin position="50"/>
        <end position="65"/>
    </location>
</feature>
<dbReference type="Proteomes" id="UP000023152">
    <property type="component" value="Unassembled WGS sequence"/>
</dbReference>
<feature type="compositionally biased region" description="Basic residues" evidence="1">
    <location>
        <begin position="1"/>
        <end position="13"/>
    </location>
</feature>
<feature type="region of interest" description="Disordered" evidence="1">
    <location>
        <begin position="171"/>
        <end position="221"/>
    </location>
</feature>
<name>X6M7F9_RETFI</name>
<feature type="compositionally biased region" description="Basic and acidic residues" evidence="1">
    <location>
        <begin position="171"/>
        <end position="186"/>
    </location>
</feature>
<feature type="compositionally biased region" description="Polar residues" evidence="1">
    <location>
        <begin position="14"/>
        <end position="25"/>
    </location>
</feature>
<feature type="compositionally biased region" description="Basic and acidic residues" evidence="1">
    <location>
        <begin position="202"/>
        <end position="217"/>
    </location>
</feature>
<evidence type="ECO:0000313" key="3">
    <source>
        <dbReference type="Proteomes" id="UP000023152"/>
    </source>
</evidence>
<feature type="region of interest" description="Disordered" evidence="1">
    <location>
        <begin position="1"/>
        <end position="65"/>
    </location>
</feature>
<gene>
    <name evidence="2" type="ORF">RFI_27463</name>
</gene>
<evidence type="ECO:0000256" key="1">
    <source>
        <dbReference type="SAM" id="MobiDB-lite"/>
    </source>
</evidence>
<feature type="compositionally biased region" description="Polar residues" evidence="1">
    <location>
        <begin position="188"/>
        <end position="201"/>
    </location>
</feature>
<proteinExistence type="predicted"/>
<organism evidence="2 3">
    <name type="scientific">Reticulomyxa filosa</name>
    <dbReference type="NCBI Taxonomy" id="46433"/>
    <lineage>
        <taxon>Eukaryota</taxon>
        <taxon>Sar</taxon>
        <taxon>Rhizaria</taxon>
        <taxon>Retaria</taxon>
        <taxon>Foraminifera</taxon>
        <taxon>Monothalamids</taxon>
        <taxon>Reticulomyxidae</taxon>
        <taxon>Reticulomyxa</taxon>
    </lineage>
</organism>
<dbReference type="EMBL" id="ASPP01023824">
    <property type="protein sequence ID" value="ETO09908.1"/>
    <property type="molecule type" value="Genomic_DNA"/>
</dbReference>
<keyword evidence="3" id="KW-1185">Reference proteome</keyword>
<accession>X6M7F9</accession>
<evidence type="ECO:0000313" key="2">
    <source>
        <dbReference type="EMBL" id="ETO09908.1"/>
    </source>
</evidence>
<dbReference type="AlphaFoldDB" id="X6M7F9"/>